<proteinExistence type="predicted"/>
<dbReference type="Proteomes" id="UP000823775">
    <property type="component" value="Unassembled WGS sequence"/>
</dbReference>
<gene>
    <name evidence="2" type="ORF">HAX54_045370</name>
</gene>
<evidence type="ECO:0000313" key="3">
    <source>
        <dbReference type="Proteomes" id="UP000823775"/>
    </source>
</evidence>
<accession>A0ABS8SQ68</accession>
<feature type="compositionally biased region" description="Basic and acidic residues" evidence="1">
    <location>
        <begin position="40"/>
        <end position="49"/>
    </location>
</feature>
<organism evidence="2 3">
    <name type="scientific">Datura stramonium</name>
    <name type="common">Jimsonweed</name>
    <name type="synonym">Common thornapple</name>
    <dbReference type="NCBI Taxonomy" id="4076"/>
    <lineage>
        <taxon>Eukaryota</taxon>
        <taxon>Viridiplantae</taxon>
        <taxon>Streptophyta</taxon>
        <taxon>Embryophyta</taxon>
        <taxon>Tracheophyta</taxon>
        <taxon>Spermatophyta</taxon>
        <taxon>Magnoliopsida</taxon>
        <taxon>eudicotyledons</taxon>
        <taxon>Gunneridae</taxon>
        <taxon>Pentapetalae</taxon>
        <taxon>asterids</taxon>
        <taxon>lamiids</taxon>
        <taxon>Solanales</taxon>
        <taxon>Solanaceae</taxon>
        <taxon>Solanoideae</taxon>
        <taxon>Datureae</taxon>
        <taxon>Datura</taxon>
    </lineage>
</organism>
<name>A0ABS8SQ68_DATST</name>
<dbReference type="EMBL" id="JACEIK010000701">
    <property type="protein sequence ID" value="MCD7461144.1"/>
    <property type="molecule type" value="Genomic_DNA"/>
</dbReference>
<sequence>MTSRRPSLLVHQSRVALRIRVRKKRSPTQAESNSDPEFEEALRKTKKDEERRAELRCKRGEDALRFNDIPGMKEKFFEGTQIRNFNEEKQFSLNRIEQDFPDILRQIEKRYWQIFTLLPGRLTPSKNDNEIPMSQAILIACIMTGVHMNVGDVITFSVAQMVQVANMMARNNTKLSSLIDHMPEMIKRAIDKALAPVHIKIQDLEHRVSALEEDDDFEDERAETNEENFEDAQIVKEVDEDQESGGYSTLHGRPDSTADGCWHKFMHFRSNRRCYYHHSSRCHGRV</sequence>
<keyword evidence="3" id="KW-1185">Reference proteome</keyword>
<protein>
    <submittedName>
        <fullName evidence="2">Uncharacterized protein</fullName>
    </submittedName>
</protein>
<evidence type="ECO:0000256" key="1">
    <source>
        <dbReference type="SAM" id="MobiDB-lite"/>
    </source>
</evidence>
<feature type="compositionally biased region" description="Acidic residues" evidence="1">
    <location>
        <begin position="218"/>
        <end position="230"/>
    </location>
</feature>
<feature type="region of interest" description="Disordered" evidence="1">
    <location>
        <begin position="218"/>
        <end position="251"/>
    </location>
</feature>
<evidence type="ECO:0000313" key="2">
    <source>
        <dbReference type="EMBL" id="MCD7461144.1"/>
    </source>
</evidence>
<comment type="caution">
    <text evidence="2">The sequence shown here is derived from an EMBL/GenBank/DDBJ whole genome shotgun (WGS) entry which is preliminary data.</text>
</comment>
<reference evidence="2 3" key="1">
    <citation type="journal article" date="2021" name="BMC Genomics">
        <title>Datura genome reveals duplications of psychoactive alkaloid biosynthetic genes and high mutation rate following tissue culture.</title>
        <authorList>
            <person name="Rajewski A."/>
            <person name="Carter-House D."/>
            <person name="Stajich J."/>
            <person name="Litt A."/>
        </authorList>
    </citation>
    <scope>NUCLEOTIDE SEQUENCE [LARGE SCALE GENOMIC DNA]</scope>
    <source>
        <strain evidence="2">AR-01</strain>
    </source>
</reference>
<feature type="region of interest" description="Disordered" evidence="1">
    <location>
        <begin position="20"/>
        <end position="49"/>
    </location>
</feature>